<evidence type="ECO:0000313" key="1">
    <source>
        <dbReference type="EMBL" id="KAK3335099.1"/>
    </source>
</evidence>
<reference evidence="1" key="2">
    <citation type="submission" date="2023-06" db="EMBL/GenBank/DDBJ databases">
        <authorList>
            <consortium name="Lawrence Berkeley National Laboratory"/>
            <person name="Haridas S."/>
            <person name="Hensen N."/>
            <person name="Bonometti L."/>
            <person name="Westerberg I."/>
            <person name="Brannstrom I.O."/>
            <person name="Guillou S."/>
            <person name="Cros-Aarteil S."/>
            <person name="Calhoun S."/>
            <person name="Kuo A."/>
            <person name="Mondo S."/>
            <person name="Pangilinan J."/>
            <person name="Riley R."/>
            <person name="Labutti K."/>
            <person name="Andreopoulos B."/>
            <person name="Lipzen A."/>
            <person name="Chen C."/>
            <person name="Yanf M."/>
            <person name="Daum C."/>
            <person name="Ng V."/>
            <person name="Clum A."/>
            <person name="Steindorff A."/>
            <person name="Ohm R."/>
            <person name="Martin F."/>
            <person name="Silar P."/>
            <person name="Natvig D."/>
            <person name="Lalanne C."/>
            <person name="Gautier V."/>
            <person name="Ament-Velasquez S.L."/>
            <person name="Kruys A."/>
            <person name="Hutchinson M.I."/>
            <person name="Powell A.J."/>
            <person name="Barry K."/>
            <person name="Miller A.N."/>
            <person name="Grigoriev I.V."/>
            <person name="Debuchy R."/>
            <person name="Gladieux P."/>
            <person name="Thoren M.H."/>
            <person name="Johannesson H."/>
        </authorList>
    </citation>
    <scope>NUCLEOTIDE SEQUENCE</scope>
    <source>
        <strain evidence="1">CBS 560.94</strain>
    </source>
</reference>
<name>A0AAE0J1E7_9PEZI</name>
<organism evidence="1 2">
    <name type="scientific">Neurospora tetraspora</name>
    <dbReference type="NCBI Taxonomy" id="94610"/>
    <lineage>
        <taxon>Eukaryota</taxon>
        <taxon>Fungi</taxon>
        <taxon>Dikarya</taxon>
        <taxon>Ascomycota</taxon>
        <taxon>Pezizomycotina</taxon>
        <taxon>Sordariomycetes</taxon>
        <taxon>Sordariomycetidae</taxon>
        <taxon>Sordariales</taxon>
        <taxon>Sordariaceae</taxon>
        <taxon>Neurospora</taxon>
    </lineage>
</organism>
<sequence length="55" mass="7053">DRYEETIRLFNESKYFFYKEKSYIKCNYFEKERFDCERCDCVTAIINYYLVYENR</sequence>
<dbReference type="AlphaFoldDB" id="A0AAE0J1E7"/>
<comment type="caution">
    <text evidence="1">The sequence shown here is derived from an EMBL/GenBank/DDBJ whole genome shotgun (WGS) entry which is preliminary data.</text>
</comment>
<dbReference type="RefSeq" id="XP_062677265.1">
    <property type="nucleotide sequence ID" value="XM_062825225.1"/>
</dbReference>
<dbReference type="EMBL" id="JAUEPP010000009">
    <property type="protein sequence ID" value="KAK3335099.1"/>
    <property type="molecule type" value="Genomic_DNA"/>
</dbReference>
<feature type="non-terminal residue" evidence="1">
    <location>
        <position position="1"/>
    </location>
</feature>
<reference evidence="1" key="1">
    <citation type="journal article" date="2023" name="Mol. Phylogenet. Evol.">
        <title>Genome-scale phylogeny and comparative genomics of the fungal order Sordariales.</title>
        <authorList>
            <person name="Hensen N."/>
            <person name="Bonometti L."/>
            <person name="Westerberg I."/>
            <person name="Brannstrom I.O."/>
            <person name="Guillou S."/>
            <person name="Cros-Aarteil S."/>
            <person name="Calhoun S."/>
            <person name="Haridas S."/>
            <person name="Kuo A."/>
            <person name="Mondo S."/>
            <person name="Pangilinan J."/>
            <person name="Riley R."/>
            <person name="LaButti K."/>
            <person name="Andreopoulos B."/>
            <person name="Lipzen A."/>
            <person name="Chen C."/>
            <person name="Yan M."/>
            <person name="Daum C."/>
            <person name="Ng V."/>
            <person name="Clum A."/>
            <person name="Steindorff A."/>
            <person name="Ohm R.A."/>
            <person name="Martin F."/>
            <person name="Silar P."/>
            <person name="Natvig D.O."/>
            <person name="Lalanne C."/>
            <person name="Gautier V."/>
            <person name="Ament-Velasquez S.L."/>
            <person name="Kruys A."/>
            <person name="Hutchinson M.I."/>
            <person name="Powell A.J."/>
            <person name="Barry K."/>
            <person name="Miller A.N."/>
            <person name="Grigoriev I.V."/>
            <person name="Debuchy R."/>
            <person name="Gladieux P."/>
            <person name="Hiltunen Thoren M."/>
            <person name="Johannesson H."/>
        </authorList>
    </citation>
    <scope>NUCLEOTIDE SEQUENCE</scope>
    <source>
        <strain evidence="1">CBS 560.94</strain>
    </source>
</reference>
<keyword evidence="2" id="KW-1185">Reference proteome</keyword>
<dbReference type="Proteomes" id="UP001278500">
    <property type="component" value="Unassembled WGS sequence"/>
</dbReference>
<evidence type="ECO:0000313" key="2">
    <source>
        <dbReference type="Proteomes" id="UP001278500"/>
    </source>
</evidence>
<dbReference type="GeneID" id="87862379"/>
<protein>
    <submittedName>
        <fullName evidence="1">Uncharacterized protein</fullName>
    </submittedName>
</protein>
<accession>A0AAE0J1E7</accession>
<gene>
    <name evidence="1" type="ORF">B0H65DRAFT_436139</name>
</gene>
<proteinExistence type="predicted"/>